<reference evidence="2" key="1">
    <citation type="submission" date="2023-06" db="EMBL/GenBank/DDBJ databases">
        <title>Draft genome of Marssonina rosae.</title>
        <authorList>
            <person name="Cheng Q."/>
        </authorList>
    </citation>
    <scope>NUCLEOTIDE SEQUENCE</scope>
    <source>
        <strain evidence="2">R4</strain>
    </source>
</reference>
<feature type="compositionally biased region" description="Polar residues" evidence="1">
    <location>
        <begin position="387"/>
        <end position="396"/>
    </location>
</feature>
<organism evidence="2 3">
    <name type="scientific">Diplocarpon rosae</name>
    <dbReference type="NCBI Taxonomy" id="946125"/>
    <lineage>
        <taxon>Eukaryota</taxon>
        <taxon>Fungi</taxon>
        <taxon>Dikarya</taxon>
        <taxon>Ascomycota</taxon>
        <taxon>Pezizomycotina</taxon>
        <taxon>Leotiomycetes</taxon>
        <taxon>Helotiales</taxon>
        <taxon>Drepanopezizaceae</taxon>
        <taxon>Diplocarpon</taxon>
    </lineage>
</organism>
<feature type="region of interest" description="Disordered" evidence="1">
    <location>
        <begin position="209"/>
        <end position="231"/>
    </location>
</feature>
<evidence type="ECO:0000313" key="2">
    <source>
        <dbReference type="EMBL" id="KAK2630640.1"/>
    </source>
</evidence>
<feature type="compositionally biased region" description="Low complexity" evidence="1">
    <location>
        <begin position="497"/>
        <end position="506"/>
    </location>
</feature>
<feature type="region of interest" description="Disordered" evidence="1">
    <location>
        <begin position="1"/>
        <end position="141"/>
    </location>
</feature>
<keyword evidence="3" id="KW-1185">Reference proteome</keyword>
<feature type="compositionally biased region" description="Basic and acidic residues" evidence="1">
    <location>
        <begin position="29"/>
        <end position="44"/>
    </location>
</feature>
<feature type="compositionally biased region" description="Acidic residues" evidence="1">
    <location>
        <begin position="46"/>
        <end position="59"/>
    </location>
</feature>
<name>A0AAD9T764_9HELO</name>
<gene>
    <name evidence="2" type="ORF">QTJ16_001460</name>
</gene>
<protein>
    <submittedName>
        <fullName evidence="2">Uncharacterized protein</fullName>
    </submittedName>
</protein>
<feature type="compositionally biased region" description="Polar residues" evidence="1">
    <location>
        <begin position="1"/>
        <end position="14"/>
    </location>
</feature>
<feature type="compositionally biased region" description="Basic and acidic residues" evidence="1">
    <location>
        <begin position="468"/>
        <end position="477"/>
    </location>
</feature>
<dbReference type="Proteomes" id="UP001285354">
    <property type="component" value="Unassembled WGS sequence"/>
</dbReference>
<evidence type="ECO:0000256" key="1">
    <source>
        <dbReference type="SAM" id="MobiDB-lite"/>
    </source>
</evidence>
<dbReference type="EMBL" id="JAUBYV010000001">
    <property type="protein sequence ID" value="KAK2630640.1"/>
    <property type="molecule type" value="Genomic_DNA"/>
</dbReference>
<feature type="region of interest" description="Disordered" evidence="1">
    <location>
        <begin position="458"/>
        <end position="567"/>
    </location>
</feature>
<dbReference type="AlphaFoldDB" id="A0AAD9T764"/>
<accession>A0AAD9T764</accession>
<sequence>MDDTELSTSAQTPSREAKPANLNKPKFTKATERDEAARRERMTAEEIFDEDGFCVDEEASSTPFIQKGVSMVGTADLRTPRPVGSIPPNSGPRPPSQNPRGHRATQSRGTNRVQGRGRAARGIAGIGPRGLRRGSPSRNVQDERRFPDAPLFAGPPQGYSSVHHLSHPANPQGFYDYASNAYPAGPPGFPPNWRETLWVLRPAPSSHHRLLSSRSFGPPGAHPGQPVAPRSIRKPATFQHGLPSHLAAGSMISSTPTVPVDSLGWLGPPSNLRNNPPTSSAGPVRARQTMAAYLENIRPEGMASESAHSQGFQQPQARLRTLVDACRNDGTTAVRNHALQWEQRSRSSMPSLAWQHGSTAPSIVATRPSRAVEEVAQRTPPAGPSTLPATGNSRPAQDTVRYHLPSLQSQHTPPWSAPSQHFESAELPRFVTQPSRMLNSGLVMQVPFKSMKVENTSSFFPGSGPAESRLRSAENARKSGVKPSSTFVETTSRRAGEAFAGGRRSAVTQDVNDSDSDSEEPYLSPSVKLGPGGESPPSRRTARPAGPSSGIDPDIALSPRIHATPPHPPYSHYVDTQVLETQARPWLTVVRELHDLSYYFGTLISDYNITSKSINCKDFQTRWRAVIGKSRPLLSFKIVPSSASAGMAQKKALALSHSLWGARTDLRRHASRHNLDIFRQLIDEILTEVLRDAPPEPRSR</sequence>
<proteinExistence type="predicted"/>
<comment type="caution">
    <text evidence="2">The sequence shown here is derived from an EMBL/GenBank/DDBJ whole genome shotgun (WGS) entry which is preliminary data.</text>
</comment>
<feature type="region of interest" description="Disordered" evidence="1">
    <location>
        <begin position="376"/>
        <end position="397"/>
    </location>
</feature>
<evidence type="ECO:0000313" key="3">
    <source>
        <dbReference type="Proteomes" id="UP001285354"/>
    </source>
</evidence>